<dbReference type="Gene3D" id="3.60.10.10">
    <property type="entry name" value="Endonuclease/exonuclease/phosphatase"/>
    <property type="match status" value="1"/>
</dbReference>
<dbReference type="PANTHER" id="PTHR33710:SF62">
    <property type="entry name" value="DUF4283 DOMAIN PROTEIN"/>
    <property type="match status" value="1"/>
</dbReference>
<dbReference type="AlphaFoldDB" id="A0AAW2C219"/>
<feature type="region of interest" description="Disordered" evidence="1">
    <location>
        <begin position="214"/>
        <end position="266"/>
    </location>
</feature>
<proteinExistence type="predicted"/>
<reference evidence="3 4" key="1">
    <citation type="submission" date="2024-01" db="EMBL/GenBank/DDBJ databases">
        <title>A telomere-to-telomere, gap-free genome of sweet tea (Lithocarpus litseifolius).</title>
        <authorList>
            <person name="Zhou J."/>
        </authorList>
    </citation>
    <scope>NUCLEOTIDE SEQUENCE [LARGE SCALE GENOMIC DNA]</scope>
    <source>
        <strain evidence="3">Zhou-2022a</strain>
        <tissue evidence="3">Leaf</tissue>
    </source>
</reference>
<evidence type="ECO:0000256" key="1">
    <source>
        <dbReference type="SAM" id="MobiDB-lite"/>
    </source>
</evidence>
<protein>
    <recommendedName>
        <fullName evidence="2">Zinc knuckle CX2CX4HX4C domain-containing protein</fullName>
    </recommendedName>
</protein>
<accession>A0AAW2C219</accession>
<dbReference type="EMBL" id="JAZDWU010000009">
    <property type="protein sequence ID" value="KAK9992142.1"/>
    <property type="molecule type" value="Genomic_DNA"/>
</dbReference>
<keyword evidence="4" id="KW-1185">Reference proteome</keyword>
<feature type="domain" description="Zinc knuckle CX2CX4HX4C" evidence="2">
    <location>
        <begin position="141"/>
        <end position="185"/>
    </location>
</feature>
<evidence type="ECO:0000259" key="2">
    <source>
        <dbReference type="Pfam" id="PF14392"/>
    </source>
</evidence>
<dbReference type="InterPro" id="IPR036691">
    <property type="entry name" value="Endo/exonu/phosph_ase_sf"/>
</dbReference>
<name>A0AAW2C219_9ROSI</name>
<comment type="caution">
    <text evidence="3">The sequence shown here is derived from an EMBL/GenBank/DDBJ whole genome shotgun (WGS) entry which is preliminary data.</text>
</comment>
<gene>
    <name evidence="3" type="ORF">SO802_027127</name>
</gene>
<organism evidence="3 4">
    <name type="scientific">Lithocarpus litseifolius</name>
    <dbReference type="NCBI Taxonomy" id="425828"/>
    <lineage>
        <taxon>Eukaryota</taxon>
        <taxon>Viridiplantae</taxon>
        <taxon>Streptophyta</taxon>
        <taxon>Embryophyta</taxon>
        <taxon>Tracheophyta</taxon>
        <taxon>Spermatophyta</taxon>
        <taxon>Magnoliopsida</taxon>
        <taxon>eudicotyledons</taxon>
        <taxon>Gunneridae</taxon>
        <taxon>Pentapetalae</taxon>
        <taxon>rosids</taxon>
        <taxon>fabids</taxon>
        <taxon>Fagales</taxon>
        <taxon>Fagaceae</taxon>
        <taxon>Lithocarpus</taxon>
    </lineage>
</organism>
<evidence type="ECO:0000313" key="3">
    <source>
        <dbReference type="EMBL" id="KAK9992142.1"/>
    </source>
</evidence>
<sequence>MEDDVCDSLDKMKLTSEEEETIAISDEGRREAIESCNLSLIGKFLTCKSYNKLAAKTTIRRAWGLNESMQILEVEEGYDCGQYSTGDCLALDPNIGAPFDMVSPQVAREVGSRLGEIEEVEWKKKKDDLNMFMRFRVALPISKPIRRGGFIAGSDGVKSWVTFKYEKLPMFCHYCGILGHDLKHCVAHYVVKKNGGCIEYQYGDFLRAMGNHPRAPGSKEAGPTVVPEEGTGCEARQSSVQAKQGSPLRKMEAHGIRPGNPSNSDKGKFVIQGKGAEVTHVDSLDINGHANVTGTNAALKETGPKIRHPGQLATGFSEVGEKNVINTNTGVGHIEPIPSEVYCFEPGSLISNTDLIGPSNPKPKSIWTRITRMDFGLSRLSKSTTLPGLGKRDTREAQGGQIEEQTLKKGRLNTNKDTKDHVIAKHSDSGGGLAFLWKNEVSLEVINFTVNHVLAKVTEEDGFVWYLTGFYGWSEAQQKENSWKLLKYLQSFVLGPWMVIGDFNAYLHTSEKKSVRQPQFSQIEAFREALNFCHLQDLGYKGYPYTWSNKRPGEANTKIRLDRGVANKEWTDRFQLSKLVHLSTHALDHLPILLHVQAFSQPGQQRGRSFKFEESWLLRTECEEVVQEAWGKAGEDRVSLATIQEKIKVCGAELMAWGSPITDPDTIAIKEIQKQLDPLNEAELTEASKAEFLGLSKRMDDLLQKQEIYWAQRFRINWLKHRDKNTKFFHAKATQRRRKNYIRGIQNTHGQWVEELDEATRAEGETIAKILQTYERASGQRINLEKSSAYFSSNTSDRQKEAKESPNCSYVWRSLMAAMPILQSGHCWRVGNGASIHVLKDKWISYFPTNKVLVPIHGNLGELMVCDLINPELNIWRYEDIWSIFHKDEADAICQIPLSRRCVADSIFWLYNPRGVFTVKSAYHVARRILTEADRVGPSRGCVAKQTNN</sequence>
<dbReference type="Pfam" id="PF14392">
    <property type="entry name" value="zf-CCHC_4"/>
    <property type="match status" value="1"/>
</dbReference>
<dbReference type="PANTHER" id="PTHR33710">
    <property type="entry name" value="BNAC02G09200D PROTEIN"/>
    <property type="match status" value="1"/>
</dbReference>
<evidence type="ECO:0000313" key="4">
    <source>
        <dbReference type="Proteomes" id="UP001459277"/>
    </source>
</evidence>
<dbReference type="SUPFAM" id="SSF56219">
    <property type="entry name" value="DNase I-like"/>
    <property type="match status" value="1"/>
</dbReference>
<dbReference type="InterPro" id="IPR025836">
    <property type="entry name" value="Zn_knuckle_CX2CX4HX4C"/>
</dbReference>
<dbReference type="Proteomes" id="UP001459277">
    <property type="component" value="Unassembled WGS sequence"/>
</dbReference>